<dbReference type="Gene3D" id="3.30.300.30">
    <property type="match status" value="1"/>
</dbReference>
<dbReference type="Pfam" id="PF00501">
    <property type="entry name" value="AMP-binding"/>
    <property type="match status" value="1"/>
</dbReference>
<dbReference type="STRING" id="1888892.BFL28_13930"/>
<dbReference type="PANTHER" id="PTHR43201:SF5">
    <property type="entry name" value="MEDIUM-CHAIN ACYL-COA LIGASE ACSF2, MITOCHONDRIAL"/>
    <property type="match status" value="1"/>
</dbReference>
<dbReference type="PANTHER" id="PTHR43201">
    <property type="entry name" value="ACYL-COA SYNTHETASE"/>
    <property type="match status" value="1"/>
</dbReference>
<dbReference type="InterPro" id="IPR045851">
    <property type="entry name" value="AMP-bd_C_sf"/>
</dbReference>
<accession>A0A1E3LXH3</accession>
<evidence type="ECO:0000313" key="6">
    <source>
        <dbReference type="Proteomes" id="UP000094487"/>
    </source>
</evidence>
<dbReference type="OrthoDB" id="9803968at2"/>
<comment type="similarity">
    <text evidence="1">Belongs to the ATP-dependent AMP-binding enzyme family.</text>
</comment>
<dbReference type="SUPFAM" id="SSF56801">
    <property type="entry name" value="Acetyl-CoA synthetase-like"/>
    <property type="match status" value="1"/>
</dbReference>
<evidence type="ECO:0008006" key="7">
    <source>
        <dbReference type="Google" id="ProtNLM"/>
    </source>
</evidence>
<gene>
    <name evidence="5" type="ORF">BFL28_13930</name>
</gene>
<organism evidence="5 6">
    <name type="scientific">Sphingomonas turrisvirgatae</name>
    <dbReference type="NCBI Taxonomy" id="1888892"/>
    <lineage>
        <taxon>Bacteria</taxon>
        <taxon>Pseudomonadati</taxon>
        <taxon>Pseudomonadota</taxon>
        <taxon>Alphaproteobacteria</taxon>
        <taxon>Sphingomonadales</taxon>
        <taxon>Sphingomonadaceae</taxon>
        <taxon>Sphingomonas</taxon>
    </lineage>
</organism>
<dbReference type="InterPro" id="IPR042099">
    <property type="entry name" value="ANL_N_sf"/>
</dbReference>
<dbReference type="Gene3D" id="3.40.50.12780">
    <property type="entry name" value="N-terminal domain of ligase-like"/>
    <property type="match status" value="1"/>
</dbReference>
<evidence type="ECO:0000259" key="3">
    <source>
        <dbReference type="Pfam" id="PF00501"/>
    </source>
</evidence>
<dbReference type="RefSeq" id="WP_069319903.1">
    <property type="nucleotide sequence ID" value="NZ_MDDS01000014.1"/>
</dbReference>
<protein>
    <recommendedName>
        <fullName evidence="7">AMP-dependent synthetase</fullName>
    </recommendedName>
</protein>
<feature type="domain" description="AMP-binding enzyme C-terminal" evidence="4">
    <location>
        <begin position="406"/>
        <end position="482"/>
    </location>
</feature>
<evidence type="ECO:0000313" key="5">
    <source>
        <dbReference type="EMBL" id="ODP38471.1"/>
    </source>
</evidence>
<dbReference type="Pfam" id="PF13193">
    <property type="entry name" value="AMP-binding_C"/>
    <property type="match status" value="1"/>
</dbReference>
<dbReference type="AlphaFoldDB" id="A0A1E3LXH3"/>
<feature type="domain" description="AMP-dependent synthetase/ligase" evidence="3">
    <location>
        <begin position="15"/>
        <end position="358"/>
    </location>
</feature>
<dbReference type="GO" id="GO:0031956">
    <property type="term" value="F:medium-chain fatty acid-CoA ligase activity"/>
    <property type="evidence" value="ECO:0007669"/>
    <property type="project" value="TreeGrafter"/>
</dbReference>
<evidence type="ECO:0000256" key="1">
    <source>
        <dbReference type="ARBA" id="ARBA00006432"/>
    </source>
</evidence>
<proteinExistence type="inferred from homology"/>
<keyword evidence="2" id="KW-0436">Ligase</keyword>
<evidence type="ECO:0000256" key="2">
    <source>
        <dbReference type="ARBA" id="ARBA00022598"/>
    </source>
</evidence>
<dbReference type="InterPro" id="IPR000873">
    <property type="entry name" value="AMP-dep_synth/lig_dom"/>
</dbReference>
<dbReference type="GO" id="GO:0006631">
    <property type="term" value="P:fatty acid metabolic process"/>
    <property type="evidence" value="ECO:0007669"/>
    <property type="project" value="TreeGrafter"/>
</dbReference>
<dbReference type="InterPro" id="IPR025110">
    <property type="entry name" value="AMP-bd_C"/>
</dbReference>
<sequence length="501" mass="53852">MPQDSKPFIEQLRVKLNKDPDAVILDYFGAPMTRGQLADIARAIVAQLDDASVPADASVGLIMRNRPLHVAAVLGLVSANRSLTSIYGMQAPRALATDIVESKFAAVIAEGKDFTPAVVEALCQNGAVGIALDTDTLEIAVLNNADRFDCTGDYRRAVEPGLELLSSGTTGKPKRIQFPFRLLERSVETIRAGLTDGAPPPDIVTWSFAGIAMGNIIANIMLDRYMSLIDRFNVDKWVEAVRRLRPAYVTGPPAVAQMIVDADVSAEDLSSISYYYGGSAAMPVELQKTLLDRYGIATIWAYGATEFAGTVISWSLDLYRQYGTAKMGAMGKPLPGIQIRVVDTESGAALPIGETGYLEAIVPTLGPDWIRTTDLARIDEDGFVYHLGRGDGAIIRGGFKIQPETIAEALARHPAVLEAAVVGVPDLRVGEVPAAAVQLKHGSTHDVCPEGLQAFVREALPATYVPAVVQIVEALPRTASMKVDLGALKRLFTDRAAQDRR</sequence>
<dbReference type="CDD" id="cd04433">
    <property type="entry name" value="AFD_class_I"/>
    <property type="match status" value="1"/>
</dbReference>
<dbReference type="EMBL" id="MDDS01000014">
    <property type="protein sequence ID" value="ODP38471.1"/>
    <property type="molecule type" value="Genomic_DNA"/>
</dbReference>
<name>A0A1E3LXH3_9SPHN</name>
<evidence type="ECO:0000259" key="4">
    <source>
        <dbReference type="Pfam" id="PF13193"/>
    </source>
</evidence>
<dbReference type="Proteomes" id="UP000094487">
    <property type="component" value="Unassembled WGS sequence"/>
</dbReference>
<reference evidence="5 6" key="1">
    <citation type="submission" date="2016-08" db="EMBL/GenBank/DDBJ databases">
        <title>Draft genome of the agarase producing Sphingomonas sp. MCT13.</title>
        <authorList>
            <person name="D'Andrea M.M."/>
            <person name="Rossolini G.M."/>
            <person name="Thaller M.C."/>
        </authorList>
    </citation>
    <scope>NUCLEOTIDE SEQUENCE [LARGE SCALE GENOMIC DNA]</scope>
    <source>
        <strain evidence="5 6">MCT13</strain>
    </source>
</reference>
<comment type="caution">
    <text evidence="5">The sequence shown here is derived from an EMBL/GenBank/DDBJ whole genome shotgun (WGS) entry which is preliminary data.</text>
</comment>
<keyword evidence="6" id="KW-1185">Reference proteome</keyword>